<dbReference type="SUPFAM" id="SSF52374">
    <property type="entry name" value="Nucleotidylyl transferase"/>
    <property type="match status" value="1"/>
</dbReference>
<dbReference type="EMBL" id="UINC01097578">
    <property type="protein sequence ID" value="SVC55401.1"/>
    <property type="molecule type" value="Genomic_DNA"/>
</dbReference>
<keyword evidence="4" id="KW-0436">Ligase</keyword>
<dbReference type="PANTHER" id="PTHR21299">
    <property type="entry name" value="CYTIDYLATE KINASE/PANTOATE-BETA-ALANINE LIGASE"/>
    <property type="match status" value="1"/>
</dbReference>
<dbReference type="EC" id="6.3.2.1" evidence="3"/>
<evidence type="ECO:0000256" key="8">
    <source>
        <dbReference type="ARBA" id="ARBA00048258"/>
    </source>
</evidence>
<evidence type="ECO:0000256" key="6">
    <source>
        <dbReference type="ARBA" id="ARBA00022741"/>
    </source>
</evidence>
<evidence type="ECO:0000256" key="2">
    <source>
        <dbReference type="ARBA" id="ARBA00009256"/>
    </source>
</evidence>
<dbReference type="Gene3D" id="3.30.1300.10">
    <property type="entry name" value="Pantoate-beta-alanine ligase, C-terminal domain"/>
    <property type="match status" value="1"/>
</dbReference>
<dbReference type="GO" id="GO:0004592">
    <property type="term" value="F:pantoate-beta-alanine ligase activity"/>
    <property type="evidence" value="ECO:0007669"/>
    <property type="project" value="UniProtKB-EC"/>
</dbReference>
<reference evidence="9" key="1">
    <citation type="submission" date="2018-05" db="EMBL/GenBank/DDBJ databases">
        <authorList>
            <person name="Lanie J.A."/>
            <person name="Ng W.-L."/>
            <person name="Kazmierczak K.M."/>
            <person name="Andrzejewski T.M."/>
            <person name="Davidsen T.M."/>
            <person name="Wayne K.J."/>
            <person name="Tettelin H."/>
            <person name="Glass J.I."/>
            <person name="Rusch D."/>
            <person name="Podicherti R."/>
            <person name="Tsui H.-C.T."/>
            <person name="Winkler M.E."/>
        </authorList>
    </citation>
    <scope>NUCLEOTIDE SEQUENCE</scope>
</reference>
<keyword evidence="5" id="KW-0566">Pantothenate biosynthesis</keyword>
<dbReference type="GO" id="GO:0005829">
    <property type="term" value="C:cytosol"/>
    <property type="evidence" value="ECO:0007669"/>
    <property type="project" value="TreeGrafter"/>
</dbReference>
<gene>
    <name evidence="9" type="ORF">METZ01_LOCUS308255</name>
</gene>
<protein>
    <recommendedName>
        <fullName evidence="3">pantoate--beta-alanine ligase (AMP-forming)</fullName>
        <ecNumber evidence="3">6.3.2.1</ecNumber>
    </recommendedName>
</protein>
<dbReference type="InterPro" id="IPR014729">
    <property type="entry name" value="Rossmann-like_a/b/a_fold"/>
</dbReference>
<dbReference type="GO" id="GO:0005524">
    <property type="term" value="F:ATP binding"/>
    <property type="evidence" value="ECO:0007669"/>
    <property type="project" value="UniProtKB-KW"/>
</dbReference>
<dbReference type="InterPro" id="IPR042176">
    <property type="entry name" value="Pantoate_ligase_C"/>
</dbReference>
<dbReference type="InterPro" id="IPR003721">
    <property type="entry name" value="Pantoate_ligase"/>
</dbReference>
<comment type="catalytic activity">
    <reaction evidence="8">
        <text>(R)-pantoate + beta-alanine + ATP = (R)-pantothenate + AMP + diphosphate + H(+)</text>
        <dbReference type="Rhea" id="RHEA:10912"/>
        <dbReference type="ChEBI" id="CHEBI:15378"/>
        <dbReference type="ChEBI" id="CHEBI:15980"/>
        <dbReference type="ChEBI" id="CHEBI:29032"/>
        <dbReference type="ChEBI" id="CHEBI:30616"/>
        <dbReference type="ChEBI" id="CHEBI:33019"/>
        <dbReference type="ChEBI" id="CHEBI:57966"/>
        <dbReference type="ChEBI" id="CHEBI:456215"/>
        <dbReference type="EC" id="6.3.2.1"/>
    </reaction>
</comment>
<feature type="non-terminal residue" evidence="9">
    <location>
        <position position="223"/>
    </location>
</feature>
<evidence type="ECO:0000256" key="1">
    <source>
        <dbReference type="ARBA" id="ARBA00004990"/>
    </source>
</evidence>
<evidence type="ECO:0000256" key="4">
    <source>
        <dbReference type="ARBA" id="ARBA00022598"/>
    </source>
</evidence>
<evidence type="ECO:0000313" key="9">
    <source>
        <dbReference type="EMBL" id="SVC55401.1"/>
    </source>
</evidence>
<organism evidence="9">
    <name type="scientific">marine metagenome</name>
    <dbReference type="NCBI Taxonomy" id="408172"/>
    <lineage>
        <taxon>unclassified sequences</taxon>
        <taxon>metagenomes</taxon>
        <taxon>ecological metagenomes</taxon>
    </lineage>
</organism>
<comment type="pathway">
    <text evidence="1">Cofactor biosynthesis; (R)-pantothenate biosynthesis; (R)-pantothenate from (R)-pantoate and beta-alanine: step 1/1.</text>
</comment>
<proteinExistence type="inferred from homology"/>
<evidence type="ECO:0000256" key="5">
    <source>
        <dbReference type="ARBA" id="ARBA00022655"/>
    </source>
</evidence>
<keyword evidence="6" id="KW-0547">Nucleotide-binding</keyword>
<accession>A0A382N7A2</accession>
<dbReference type="UniPathway" id="UPA00028">
    <property type="reaction ID" value="UER00005"/>
</dbReference>
<dbReference type="Pfam" id="PF02569">
    <property type="entry name" value="Pantoate_ligase"/>
    <property type="match status" value="1"/>
</dbReference>
<comment type="similarity">
    <text evidence="2">Belongs to the pantothenate synthetase family.</text>
</comment>
<dbReference type="GO" id="GO:0015940">
    <property type="term" value="P:pantothenate biosynthetic process"/>
    <property type="evidence" value="ECO:0007669"/>
    <property type="project" value="UniProtKB-UniPathway"/>
</dbReference>
<name>A0A382N7A2_9ZZZZ</name>
<keyword evidence="7" id="KW-0067">ATP-binding</keyword>
<sequence length="223" mass="26210">MKIIRNIKNLKEAIVNIPNLGFVPTMGGLHKGHLKLIKKSINRSQKTLVSIYVNPTQFNKKKDFSKYPRNTKKDLQILKRQKVDFVFLPRTEEIYKSKIRKNIKIHRKKNVLCGKFRKGHFEGVIDVIDRFLSLINPKYIFLGEKDFQQLFLIKNYVKNKFKVKVVSCKTVRDKNYVALSSRNFLLSKKNLTTAGKIAKKLKSFKNRLKNNKNFKKNINDIKN</sequence>
<evidence type="ECO:0000256" key="7">
    <source>
        <dbReference type="ARBA" id="ARBA00022840"/>
    </source>
</evidence>
<evidence type="ECO:0000256" key="3">
    <source>
        <dbReference type="ARBA" id="ARBA00012219"/>
    </source>
</evidence>
<dbReference type="AlphaFoldDB" id="A0A382N7A2"/>
<dbReference type="PANTHER" id="PTHR21299:SF1">
    <property type="entry name" value="PANTOATE--BETA-ALANINE LIGASE"/>
    <property type="match status" value="1"/>
</dbReference>
<dbReference type="Gene3D" id="3.40.50.620">
    <property type="entry name" value="HUPs"/>
    <property type="match status" value="1"/>
</dbReference>